<feature type="domain" description="Glycosyl transferase family 1" evidence="1">
    <location>
        <begin position="197"/>
        <end position="361"/>
    </location>
</feature>
<dbReference type="Pfam" id="PF00534">
    <property type="entry name" value="Glycos_transf_1"/>
    <property type="match status" value="1"/>
</dbReference>
<name>A0ABY8LTP4_9BACT</name>
<dbReference type="InterPro" id="IPR028098">
    <property type="entry name" value="Glyco_trans_4-like_N"/>
</dbReference>
<gene>
    <name evidence="3" type="ORF">QEG99_04050</name>
</gene>
<keyword evidence="3" id="KW-0328">Glycosyltransferase</keyword>
<accession>A0ABY8LTP4</accession>
<evidence type="ECO:0000313" key="4">
    <source>
        <dbReference type="Proteomes" id="UP001179842"/>
    </source>
</evidence>
<evidence type="ECO:0000259" key="2">
    <source>
        <dbReference type="Pfam" id="PF13439"/>
    </source>
</evidence>
<dbReference type="PANTHER" id="PTHR45947">
    <property type="entry name" value="SULFOQUINOVOSYL TRANSFERASE SQD2"/>
    <property type="match status" value="1"/>
</dbReference>
<dbReference type="PANTHER" id="PTHR45947:SF3">
    <property type="entry name" value="SULFOQUINOVOSYL TRANSFERASE SQD2"/>
    <property type="match status" value="1"/>
</dbReference>
<reference evidence="3" key="1">
    <citation type="submission" date="2023-04" db="EMBL/GenBank/DDBJ databases">
        <title>Completed genome of Mycoplasma lagogenitalium type strain 12MS.</title>
        <authorList>
            <person name="Spergser J."/>
        </authorList>
    </citation>
    <scope>NUCLEOTIDE SEQUENCE</scope>
    <source>
        <strain evidence="3">12MS</strain>
    </source>
</reference>
<dbReference type="InterPro" id="IPR050194">
    <property type="entry name" value="Glycosyltransferase_grp1"/>
</dbReference>
<dbReference type="InterPro" id="IPR001296">
    <property type="entry name" value="Glyco_trans_1"/>
</dbReference>
<dbReference type="RefSeq" id="WP_280101909.1">
    <property type="nucleotide sequence ID" value="NZ_CP122979.1"/>
</dbReference>
<evidence type="ECO:0000313" key="3">
    <source>
        <dbReference type="EMBL" id="WGI36608.1"/>
    </source>
</evidence>
<dbReference type="Gene3D" id="3.40.50.2000">
    <property type="entry name" value="Glycogen Phosphorylase B"/>
    <property type="match status" value="2"/>
</dbReference>
<dbReference type="EMBL" id="CP122979">
    <property type="protein sequence ID" value="WGI36608.1"/>
    <property type="molecule type" value="Genomic_DNA"/>
</dbReference>
<evidence type="ECO:0000259" key="1">
    <source>
        <dbReference type="Pfam" id="PF00534"/>
    </source>
</evidence>
<dbReference type="EC" id="2.4.-.-" evidence="3"/>
<dbReference type="GO" id="GO:0016757">
    <property type="term" value="F:glycosyltransferase activity"/>
    <property type="evidence" value="ECO:0007669"/>
    <property type="project" value="UniProtKB-KW"/>
</dbReference>
<keyword evidence="4" id="KW-1185">Reference proteome</keyword>
<dbReference type="SUPFAM" id="SSF53756">
    <property type="entry name" value="UDP-Glycosyltransferase/glycogen phosphorylase"/>
    <property type="match status" value="1"/>
</dbReference>
<dbReference type="Pfam" id="PF13439">
    <property type="entry name" value="Glyco_transf_4"/>
    <property type="match status" value="1"/>
</dbReference>
<proteinExistence type="predicted"/>
<organism evidence="3 4">
    <name type="scientific">Mesomycoplasma lagogenitalium</name>
    <dbReference type="NCBI Taxonomy" id="171286"/>
    <lineage>
        <taxon>Bacteria</taxon>
        <taxon>Bacillati</taxon>
        <taxon>Mycoplasmatota</taxon>
        <taxon>Mycoplasmoidales</taxon>
        <taxon>Metamycoplasmataceae</taxon>
        <taxon>Mesomycoplasma</taxon>
    </lineage>
</organism>
<sequence>MKIIIFTCHFYPSIGGTEIAVANLAKSLINLGHQVKIFTPKISDTETYQNFPFEVFNVKTNVLFKNSFVSKKITKKLKNEIKKFDPDIINVHGSIFSTRLAQNVSKKFNIPLVITQHTKNYFHFLELVKKPWLASFLYKIEIKILNKSNNFTFVSKSMKEEMKKFNFKHKAKIIRNGLNIEKLNDKQIEELKLRFKKENNIEDENIKILSFLGRIHKYKNIEFIFNVLKILKNKKFNFRFILAGGGPDFDYFKNLAIKLEIDNLIIYTGVVENQELKKEILAASDLFVFPSIFDNDPLVVGEAASFKVPAITLENTGPSERFVDNKTGFIAKNDPELFANKIIEIFSDLKTYNNVKENCYKVFESWDEETQKYVDFFQKIINENKS</sequence>
<dbReference type="Proteomes" id="UP001179842">
    <property type="component" value="Chromosome"/>
</dbReference>
<protein>
    <submittedName>
        <fullName evidence="3">Glycosyltransferase</fullName>
        <ecNumber evidence="3">2.4.-.-</ecNumber>
    </submittedName>
</protein>
<keyword evidence="3" id="KW-0808">Transferase</keyword>
<feature type="domain" description="Glycosyltransferase subfamily 4-like N-terminal" evidence="2">
    <location>
        <begin position="14"/>
        <end position="181"/>
    </location>
</feature>